<dbReference type="AlphaFoldDB" id="D9WVZ9"/>
<evidence type="ECO:0000313" key="5">
    <source>
        <dbReference type="Proteomes" id="UP000003963"/>
    </source>
</evidence>
<evidence type="ECO:0000313" key="4">
    <source>
        <dbReference type="EMBL" id="EFL24508.1"/>
    </source>
</evidence>
<dbReference type="InterPro" id="IPR003148">
    <property type="entry name" value="RCK_N"/>
</dbReference>
<accession>D9WVZ9</accession>
<dbReference type="GO" id="GO:0006813">
    <property type="term" value="P:potassium ion transport"/>
    <property type="evidence" value="ECO:0007669"/>
    <property type="project" value="InterPro"/>
</dbReference>
<dbReference type="RefSeq" id="WP_009716314.1">
    <property type="nucleotide sequence ID" value="NZ_GG657754.1"/>
</dbReference>
<keyword evidence="2" id="KW-0472">Membrane</keyword>
<protein>
    <submittedName>
        <fullName evidence="4">Putative membrane protein</fullName>
    </submittedName>
</protein>
<evidence type="ECO:0000259" key="3">
    <source>
        <dbReference type="PROSITE" id="PS51201"/>
    </source>
</evidence>
<dbReference type="PANTHER" id="PTHR43833">
    <property type="entry name" value="POTASSIUM CHANNEL PROTEIN 2-RELATED-RELATED"/>
    <property type="match status" value="1"/>
</dbReference>
<feature type="region of interest" description="Disordered" evidence="1">
    <location>
        <begin position="220"/>
        <end position="246"/>
    </location>
</feature>
<feature type="transmembrane region" description="Helical" evidence="2">
    <location>
        <begin position="292"/>
        <end position="311"/>
    </location>
</feature>
<feature type="domain" description="RCK N-terminal" evidence="3">
    <location>
        <begin position="24"/>
        <end position="153"/>
    </location>
</feature>
<sequence length="648" mass="67775">MIVCGDDALAHRLAAELHGVYRARVTVVIAGGGSLAESTGQRLAGGPAATLFGRFTAAVGRVPLPRQPVADDEPDASVRVVEAHALDDGVLTEAGVEHATALALVHDDDETNIHAALRARRLNPRLRLVIRLYNRKLGQHLEELLDQAARVADPGMDPAELDAAATVLSDADTVAPALAATAVAGTSKVVQADGLLLRAAERTPPGRDETTDPGLCTLALLSSTTSDPGGSEGSDSSGDEGPRLLPGDAEVAAATGRGTVVLDAVSATGPPMPPRRLGSRRVPLASLFSRRLRWSVAGMVIAVLALTLASWRLTGSGLVHAAYLTVLDVLAIDEPALDEPTARKILQLLSGLTGLLLLPVLVAAAFEALGTFRTASALRRPPRGLSGHVVLLGLGKVGTRVLARLREMDIPVVCVEEDPGARGIPLARRLGVPTVTGDVTQEGVLEAAKIQRAHALLALTSSDTTNLEATLYARSVKPRVRVGLRLYDDQFATAVYRTLRAAHPQAMTRSRSVSTLAAPAFAGAMMGRQILGAIPVERRVLVFAALHVAGHPQLEGRTVAEAFTPGAWRVIALDAAEPADRQRDLAAAPRHDGDAREPGLVWDLYPGYVLRAQDRVVLAATRQGLGELLAGHASAGSHGSHGSQGADR</sequence>
<evidence type="ECO:0000256" key="2">
    <source>
        <dbReference type="SAM" id="Phobius"/>
    </source>
</evidence>
<proteinExistence type="predicted"/>
<dbReference type="Proteomes" id="UP000003963">
    <property type="component" value="Unassembled WGS sequence"/>
</dbReference>
<organism evidence="4 5">
    <name type="scientific">Streptomyces himastatinicus ATCC 53653</name>
    <dbReference type="NCBI Taxonomy" id="457427"/>
    <lineage>
        <taxon>Bacteria</taxon>
        <taxon>Bacillati</taxon>
        <taxon>Actinomycetota</taxon>
        <taxon>Actinomycetes</taxon>
        <taxon>Kitasatosporales</taxon>
        <taxon>Streptomycetaceae</taxon>
        <taxon>Streptomyces</taxon>
        <taxon>Streptomyces violaceusniger group</taxon>
    </lineage>
</organism>
<dbReference type="EMBL" id="GG657754">
    <property type="protein sequence ID" value="EFL24508.1"/>
    <property type="molecule type" value="Genomic_DNA"/>
</dbReference>
<reference evidence="4 5" key="1">
    <citation type="submission" date="2009-02" db="EMBL/GenBank/DDBJ databases">
        <title>Annotation of Streptomyces hygroscopicus strain ATCC 53653.</title>
        <authorList>
            <consortium name="The Broad Institute Genome Sequencing Platform"/>
            <consortium name="Broad Institute Microbial Sequencing Center"/>
            <person name="Fischbach M."/>
            <person name="Godfrey P."/>
            <person name="Ward D."/>
            <person name="Young S."/>
            <person name="Zeng Q."/>
            <person name="Koehrsen M."/>
            <person name="Alvarado L."/>
            <person name="Berlin A.M."/>
            <person name="Bochicchio J."/>
            <person name="Borenstein D."/>
            <person name="Chapman S.B."/>
            <person name="Chen Z."/>
            <person name="Engels R."/>
            <person name="Freedman E."/>
            <person name="Gellesch M."/>
            <person name="Goldberg J."/>
            <person name="Griggs A."/>
            <person name="Gujja S."/>
            <person name="Heilman E.R."/>
            <person name="Heiman D.I."/>
            <person name="Hepburn T.A."/>
            <person name="Howarth C."/>
            <person name="Jen D."/>
            <person name="Larson L."/>
            <person name="Lewis B."/>
            <person name="Mehta T."/>
            <person name="Park D."/>
            <person name="Pearson M."/>
            <person name="Richards J."/>
            <person name="Roberts A."/>
            <person name="Saif S."/>
            <person name="Shea T.D."/>
            <person name="Shenoy N."/>
            <person name="Sisk P."/>
            <person name="Stolte C."/>
            <person name="Sykes S.N."/>
            <person name="Thomson T."/>
            <person name="Walk T."/>
            <person name="White J."/>
            <person name="Yandava C."/>
            <person name="Straight P."/>
            <person name="Clardy J."/>
            <person name="Hung D."/>
            <person name="Kolter R."/>
            <person name="Mekalanos J."/>
            <person name="Walker S."/>
            <person name="Walsh C.T."/>
            <person name="Wieland-Brown L.C."/>
            <person name="Haas B."/>
            <person name="Nusbaum C."/>
            <person name="Birren B."/>
        </authorList>
    </citation>
    <scope>NUCLEOTIDE SEQUENCE [LARGE SCALE GENOMIC DNA]</scope>
    <source>
        <strain evidence="4 5">ATCC 53653</strain>
    </source>
</reference>
<keyword evidence="2" id="KW-1133">Transmembrane helix</keyword>
<dbReference type="OrthoDB" id="440986at2"/>
<dbReference type="InterPro" id="IPR036291">
    <property type="entry name" value="NAD(P)-bd_dom_sf"/>
</dbReference>
<keyword evidence="5" id="KW-1185">Reference proteome</keyword>
<dbReference type="PROSITE" id="PS51201">
    <property type="entry name" value="RCK_N"/>
    <property type="match status" value="2"/>
</dbReference>
<gene>
    <name evidence="4" type="ORF">SSOG_04222</name>
</gene>
<dbReference type="HOGENOM" id="CLU_431998_0_0_11"/>
<dbReference type="InterPro" id="IPR050721">
    <property type="entry name" value="Trk_Ktr_HKT_K-transport"/>
</dbReference>
<dbReference type="STRING" id="457427.SSOG_04222"/>
<feature type="transmembrane region" description="Helical" evidence="2">
    <location>
        <begin position="345"/>
        <end position="366"/>
    </location>
</feature>
<dbReference type="PANTHER" id="PTHR43833:SF11">
    <property type="entry name" value="VOLTAGE-GATED POTASSIUM CHANNEL KCH"/>
    <property type="match status" value="1"/>
</dbReference>
<feature type="domain" description="RCK N-terminal" evidence="3">
    <location>
        <begin position="386"/>
        <end position="502"/>
    </location>
</feature>
<dbReference type="Pfam" id="PF02254">
    <property type="entry name" value="TrkA_N"/>
    <property type="match status" value="2"/>
</dbReference>
<feature type="compositionally biased region" description="Low complexity" evidence="1">
    <location>
        <begin position="220"/>
        <end position="236"/>
    </location>
</feature>
<dbReference type="Gene3D" id="3.40.50.720">
    <property type="entry name" value="NAD(P)-binding Rossmann-like Domain"/>
    <property type="match status" value="2"/>
</dbReference>
<dbReference type="SUPFAM" id="SSF51735">
    <property type="entry name" value="NAD(P)-binding Rossmann-fold domains"/>
    <property type="match status" value="2"/>
</dbReference>
<evidence type="ECO:0000256" key="1">
    <source>
        <dbReference type="SAM" id="MobiDB-lite"/>
    </source>
</evidence>
<name>D9WVZ9_9ACTN</name>
<keyword evidence="2" id="KW-0812">Transmembrane</keyword>